<dbReference type="FunFam" id="3.80.10.10:FF:000512">
    <property type="entry name" value="Leucine-rich repeat receptor-like serine/threonine-protein kinase BAM3"/>
    <property type="match status" value="1"/>
</dbReference>
<feature type="chain" id="PRO_5018990680" description="Leucine-rich repeat-containing N-terminal plant-type domain-containing protein" evidence="1">
    <location>
        <begin position="35"/>
        <end position="331"/>
    </location>
</feature>
<reference evidence="3" key="1">
    <citation type="journal article" date="2014" name="Science">
        <title>Ancient hybridizations among the ancestral genomes of bread wheat.</title>
        <authorList>
            <consortium name="International Wheat Genome Sequencing Consortium,"/>
            <person name="Marcussen T."/>
            <person name="Sandve S.R."/>
            <person name="Heier L."/>
            <person name="Spannagl M."/>
            <person name="Pfeifer M."/>
            <person name="Jakobsen K.S."/>
            <person name="Wulff B.B."/>
            <person name="Steuernagel B."/>
            <person name="Mayer K.F."/>
            <person name="Olsen O.A."/>
        </authorList>
    </citation>
    <scope>NUCLEOTIDE SEQUENCE [LARGE SCALE GENOMIC DNA]</scope>
    <source>
        <strain evidence="3">cv. AL8/78</strain>
    </source>
</reference>
<name>A0A453M074_AEGTS</name>
<dbReference type="PRINTS" id="PR00019">
    <property type="entry name" value="LEURICHRPT"/>
</dbReference>
<dbReference type="Pfam" id="PF13855">
    <property type="entry name" value="LRR_8"/>
    <property type="match status" value="1"/>
</dbReference>
<dbReference type="InterPro" id="IPR001611">
    <property type="entry name" value="Leu-rich_rpt"/>
</dbReference>
<sequence length="331" mass="35256">RGGGKRYSTCSSHGFSMPLFTFFSLCLHLSIAAAAGNPPLPLNSTQESIMRDLSRYVGSAGWNTTVSNPCLWRGIGCSPSDSTSFSVVTDIDLSGCSMSNPTLFASLCSLDTLQSLDLSKNYFSDLTGHFSRCPMSAGLRVLNFSSNRLAGRLGDLSGFSRLEVLDLSFNSFTGTVTTQLSVMPRLRSLNLSSNHLVGVVPVSMASSLEELVLSGSFFSDSIPSILFSHSDLTLLDLSQNNITGDLRASFWKLPKLRTLILSGNKPTGAIPASLSNVTTLTRFAANQNNFTGSIPSGITKHVKMLDLSYNGLSGEIPSDLLGPAGLEAVEC</sequence>
<keyword evidence="1" id="KW-0732">Signal</keyword>
<evidence type="ECO:0000313" key="3">
    <source>
        <dbReference type="Proteomes" id="UP000015105"/>
    </source>
</evidence>
<dbReference type="Gramene" id="AET5Gv20991500.1">
    <property type="protein sequence ID" value="AET5Gv20991500.1"/>
    <property type="gene ID" value="AET5Gv20991500"/>
</dbReference>
<proteinExistence type="predicted"/>
<keyword evidence="3" id="KW-1185">Reference proteome</keyword>
<evidence type="ECO:0000313" key="2">
    <source>
        <dbReference type="EnsemblPlants" id="AET5Gv20991500.1"/>
    </source>
</evidence>
<accession>A0A453M074</accession>
<dbReference type="AlphaFoldDB" id="A0A453M074"/>
<dbReference type="SUPFAM" id="SSF52058">
    <property type="entry name" value="L domain-like"/>
    <property type="match status" value="1"/>
</dbReference>
<dbReference type="EnsemblPlants" id="AET5Gv20991500.1">
    <property type="protein sequence ID" value="AET5Gv20991500.1"/>
    <property type="gene ID" value="AET5Gv20991500"/>
</dbReference>
<dbReference type="Gene3D" id="3.80.10.10">
    <property type="entry name" value="Ribonuclease Inhibitor"/>
    <property type="match status" value="2"/>
</dbReference>
<dbReference type="PANTHER" id="PTHR48010:SF58">
    <property type="entry name" value="RECEPTOR PROTEIN KINASE-LIKE PROTEIN ZAR1"/>
    <property type="match status" value="1"/>
</dbReference>
<organism evidence="2 3">
    <name type="scientific">Aegilops tauschii subsp. strangulata</name>
    <name type="common">Goatgrass</name>
    <dbReference type="NCBI Taxonomy" id="200361"/>
    <lineage>
        <taxon>Eukaryota</taxon>
        <taxon>Viridiplantae</taxon>
        <taxon>Streptophyta</taxon>
        <taxon>Embryophyta</taxon>
        <taxon>Tracheophyta</taxon>
        <taxon>Spermatophyta</taxon>
        <taxon>Magnoliopsida</taxon>
        <taxon>Liliopsida</taxon>
        <taxon>Poales</taxon>
        <taxon>Poaceae</taxon>
        <taxon>BOP clade</taxon>
        <taxon>Pooideae</taxon>
        <taxon>Triticodae</taxon>
        <taxon>Triticeae</taxon>
        <taxon>Triticinae</taxon>
        <taxon>Aegilops</taxon>
    </lineage>
</organism>
<dbReference type="STRING" id="200361.A0A453M074"/>
<dbReference type="PANTHER" id="PTHR48010">
    <property type="entry name" value="OS05G0588300 PROTEIN"/>
    <property type="match status" value="1"/>
</dbReference>
<dbReference type="Pfam" id="PF00560">
    <property type="entry name" value="LRR_1"/>
    <property type="match status" value="3"/>
</dbReference>
<dbReference type="InterPro" id="IPR050994">
    <property type="entry name" value="At_inactive_RLKs"/>
</dbReference>
<reference evidence="2" key="5">
    <citation type="journal article" date="2021" name="G3 (Bethesda)">
        <title>Aegilops tauschii genome assembly Aet v5.0 features greater sequence contiguity and improved annotation.</title>
        <authorList>
            <person name="Wang L."/>
            <person name="Zhu T."/>
            <person name="Rodriguez J.C."/>
            <person name="Deal K.R."/>
            <person name="Dubcovsky J."/>
            <person name="McGuire P.E."/>
            <person name="Lux T."/>
            <person name="Spannagl M."/>
            <person name="Mayer K.F.X."/>
            <person name="Baldrich P."/>
            <person name="Meyers B.C."/>
            <person name="Huo N."/>
            <person name="Gu Y.Q."/>
            <person name="Zhou H."/>
            <person name="Devos K.M."/>
            <person name="Bennetzen J.L."/>
            <person name="Unver T."/>
            <person name="Budak H."/>
            <person name="Gulick P.J."/>
            <person name="Galiba G."/>
            <person name="Kalapos B."/>
            <person name="Nelson D.R."/>
            <person name="Li P."/>
            <person name="You F.M."/>
            <person name="Luo M.C."/>
            <person name="Dvorak J."/>
        </authorList>
    </citation>
    <scope>NUCLEOTIDE SEQUENCE [LARGE SCALE GENOMIC DNA]</scope>
    <source>
        <strain evidence="2">cv. AL8/78</strain>
    </source>
</reference>
<evidence type="ECO:0008006" key="4">
    <source>
        <dbReference type="Google" id="ProtNLM"/>
    </source>
</evidence>
<dbReference type="InterPro" id="IPR032675">
    <property type="entry name" value="LRR_dom_sf"/>
</dbReference>
<protein>
    <recommendedName>
        <fullName evidence="4">Leucine-rich repeat-containing N-terminal plant-type domain-containing protein</fullName>
    </recommendedName>
</protein>
<reference evidence="2" key="4">
    <citation type="submission" date="2019-03" db="UniProtKB">
        <authorList>
            <consortium name="EnsemblPlants"/>
        </authorList>
    </citation>
    <scope>IDENTIFICATION</scope>
</reference>
<evidence type="ECO:0000256" key="1">
    <source>
        <dbReference type="SAM" id="SignalP"/>
    </source>
</evidence>
<dbReference type="Proteomes" id="UP000015105">
    <property type="component" value="Chromosome 5D"/>
</dbReference>
<feature type="signal peptide" evidence="1">
    <location>
        <begin position="1"/>
        <end position="34"/>
    </location>
</feature>
<reference evidence="3" key="2">
    <citation type="journal article" date="2017" name="Nat. Plants">
        <title>The Aegilops tauschii genome reveals multiple impacts of transposons.</title>
        <authorList>
            <person name="Zhao G."/>
            <person name="Zou C."/>
            <person name="Li K."/>
            <person name="Wang K."/>
            <person name="Li T."/>
            <person name="Gao L."/>
            <person name="Zhang X."/>
            <person name="Wang H."/>
            <person name="Yang Z."/>
            <person name="Liu X."/>
            <person name="Jiang W."/>
            <person name="Mao L."/>
            <person name="Kong X."/>
            <person name="Jiao Y."/>
            <person name="Jia J."/>
        </authorList>
    </citation>
    <scope>NUCLEOTIDE SEQUENCE [LARGE SCALE GENOMIC DNA]</scope>
    <source>
        <strain evidence="3">cv. AL8/78</strain>
    </source>
</reference>
<reference evidence="2" key="3">
    <citation type="journal article" date="2017" name="Nature">
        <title>Genome sequence of the progenitor of the wheat D genome Aegilops tauschii.</title>
        <authorList>
            <person name="Luo M.C."/>
            <person name="Gu Y.Q."/>
            <person name="Puiu D."/>
            <person name="Wang H."/>
            <person name="Twardziok S.O."/>
            <person name="Deal K.R."/>
            <person name="Huo N."/>
            <person name="Zhu T."/>
            <person name="Wang L."/>
            <person name="Wang Y."/>
            <person name="McGuire P.E."/>
            <person name="Liu S."/>
            <person name="Long H."/>
            <person name="Ramasamy R.K."/>
            <person name="Rodriguez J.C."/>
            <person name="Van S.L."/>
            <person name="Yuan L."/>
            <person name="Wang Z."/>
            <person name="Xia Z."/>
            <person name="Xiao L."/>
            <person name="Anderson O.D."/>
            <person name="Ouyang S."/>
            <person name="Liang Y."/>
            <person name="Zimin A.V."/>
            <person name="Pertea G."/>
            <person name="Qi P."/>
            <person name="Bennetzen J.L."/>
            <person name="Dai X."/>
            <person name="Dawson M.W."/>
            <person name="Muller H.G."/>
            <person name="Kugler K."/>
            <person name="Rivarola-Duarte L."/>
            <person name="Spannagl M."/>
            <person name="Mayer K.F.X."/>
            <person name="Lu F.H."/>
            <person name="Bevan M.W."/>
            <person name="Leroy P."/>
            <person name="Li P."/>
            <person name="You F.M."/>
            <person name="Sun Q."/>
            <person name="Liu Z."/>
            <person name="Lyons E."/>
            <person name="Wicker T."/>
            <person name="Salzberg S.L."/>
            <person name="Devos K.M."/>
            <person name="Dvorak J."/>
        </authorList>
    </citation>
    <scope>NUCLEOTIDE SEQUENCE [LARGE SCALE GENOMIC DNA]</scope>
    <source>
        <strain evidence="2">cv. AL8/78</strain>
    </source>
</reference>